<feature type="transmembrane region" description="Helical" evidence="1">
    <location>
        <begin position="83"/>
        <end position="99"/>
    </location>
</feature>
<gene>
    <name evidence="2" type="ORF">CH63R_03016</name>
</gene>
<reference evidence="3" key="1">
    <citation type="journal article" date="2017" name="BMC Genomics">
        <title>Gapless genome assembly of Colletotrichum higginsianum reveals chromosome structure and association of transposable elements with secondary metabolite gene clusters.</title>
        <authorList>
            <person name="Dallery J.-F."/>
            <person name="Lapalu N."/>
            <person name="Zampounis A."/>
            <person name="Pigne S."/>
            <person name="Luyten I."/>
            <person name="Amselem J."/>
            <person name="Wittenberg A.H.J."/>
            <person name="Zhou S."/>
            <person name="de Queiroz M.V."/>
            <person name="Robin G.P."/>
            <person name="Auger A."/>
            <person name="Hainaut M."/>
            <person name="Henrissat B."/>
            <person name="Kim K.-T."/>
            <person name="Lee Y.-H."/>
            <person name="Lespinet O."/>
            <person name="Schwartz D.C."/>
            <person name="Thon M.R."/>
            <person name="O'Connell R.J."/>
        </authorList>
    </citation>
    <scope>NUCLEOTIDE SEQUENCE [LARGE SCALE GENOMIC DNA]</scope>
    <source>
        <strain evidence="3">IMI 349063</strain>
    </source>
</reference>
<evidence type="ECO:0000313" key="3">
    <source>
        <dbReference type="Proteomes" id="UP000092177"/>
    </source>
</evidence>
<dbReference type="RefSeq" id="XP_018162807.1">
    <property type="nucleotide sequence ID" value="XM_018297991.1"/>
</dbReference>
<keyword evidence="1" id="KW-1133">Transmembrane helix</keyword>
<protein>
    <submittedName>
        <fullName evidence="2">Uncharacterized protein</fullName>
    </submittedName>
</protein>
<keyword evidence="1" id="KW-0472">Membrane</keyword>
<keyword evidence="3" id="KW-1185">Reference proteome</keyword>
<evidence type="ECO:0000256" key="1">
    <source>
        <dbReference type="SAM" id="Phobius"/>
    </source>
</evidence>
<dbReference type="Proteomes" id="UP000092177">
    <property type="component" value="Chromosome 2"/>
</dbReference>
<accession>A0A1B7YQH0</accession>
<name>A0A1B7YQH0_COLHI</name>
<dbReference type="KEGG" id="chig:CH63R_03016"/>
<keyword evidence="1" id="KW-0812">Transmembrane</keyword>
<dbReference type="GeneID" id="28862098"/>
<comment type="caution">
    <text evidence="2">The sequence shown here is derived from an EMBL/GenBank/DDBJ whole genome shotgun (WGS) entry which is preliminary data.</text>
</comment>
<sequence length="228" mass="25475">MGRARPYQLPHRNHPSCRTSLPRHEATRLVGLLRRATEQPGDADRFAPQVCRRLSTVQPGSSRFTCMARAASRTLRLRRRIEMIRRACLLLPLAFFYYWTTIPQGMHRHWGVTSAADLRLVDVDERPVTSGIANLHNRVASIPLLGRFYFSEGIPGSVTILVDTYYGISVRQGAANVPINISADNSAQAVLYAYKVPAAADAPQRTCRTDIVRMNRIPVGSALELLLL</sequence>
<dbReference type="EMBL" id="LTAN01000002">
    <property type="protein sequence ID" value="OBR14290.1"/>
    <property type="molecule type" value="Genomic_DNA"/>
</dbReference>
<dbReference type="AlphaFoldDB" id="A0A1B7YQH0"/>
<evidence type="ECO:0000313" key="2">
    <source>
        <dbReference type="EMBL" id="OBR14290.1"/>
    </source>
</evidence>
<dbReference type="VEuPathDB" id="FungiDB:CH63R_03016"/>
<organism evidence="2 3">
    <name type="scientific">Colletotrichum higginsianum (strain IMI 349063)</name>
    <name type="common">Crucifer anthracnose fungus</name>
    <dbReference type="NCBI Taxonomy" id="759273"/>
    <lineage>
        <taxon>Eukaryota</taxon>
        <taxon>Fungi</taxon>
        <taxon>Dikarya</taxon>
        <taxon>Ascomycota</taxon>
        <taxon>Pezizomycotina</taxon>
        <taxon>Sordariomycetes</taxon>
        <taxon>Hypocreomycetidae</taxon>
        <taxon>Glomerellales</taxon>
        <taxon>Glomerellaceae</taxon>
        <taxon>Colletotrichum</taxon>
        <taxon>Colletotrichum destructivum species complex</taxon>
    </lineage>
</organism>
<proteinExistence type="predicted"/>